<dbReference type="InterPro" id="IPR001245">
    <property type="entry name" value="Ser-Thr/Tyr_kinase_cat_dom"/>
</dbReference>
<dbReference type="PANTHER" id="PTHR24416">
    <property type="entry name" value="TYROSINE-PROTEIN KINASE RECEPTOR"/>
    <property type="match status" value="1"/>
</dbReference>
<dbReference type="AlphaFoldDB" id="A0A2M4A5L0"/>
<keyword evidence="5" id="KW-0677">Repeat</keyword>
<evidence type="ECO:0000256" key="2">
    <source>
        <dbReference type="ARBA" id="ARBA00022553"/>
    </source>
</evidence>
<dbReference type="SMART" id="SM00219">
    <property type="entry name" value="TyrKc"/>
    <property type="match status" value="1"/>
</dbReference>
<keyword evidence="7 21" id="KW-0418">Kinase</keyword>
<evidence type="ECO:0000259" key="19">
    <source>
        <dbReference type="PROSITE" id="PS50011"/>
    </source>
</evidence>
<dbReference type="GO" id="GO:0007169">
    <property type="term" value="P:cell surface receptor protein tyrosine kinase signaling pathway"/>
    <property type="evidence" value="ECO:0007669"/>
    <property type="project" value="InterPro"/>
</dbReference>
<evidence type="ECO:0000256" key="4">
    <source>
        <dbReference type="ARBA" id="ARBA00022692"/>
    </source>
</evidence>
<dbReference type="GO" id="GO:0004714">
    <property type="term" value="F:transmembrane receptor protein tyrosine kinase activity"/>
    <property type="evidence" value="ECO:0007669"/>
    <property type="project" value="UniProtKB-EC"/>
</dbReference>
<dbReference type="Gene3D" id="3.30.200.20">
    <property type="entry name" value="Phosphorylase Kinase, domain 1"/>
    <property type="match status" value="1"/>
</dbReference>
<accession>A0A2M4A5L0</accession>
<evidence type="ECO:0000313" key="21">
    <source>
        <dbReference type="EMBL" id="MBW36002.1"/>
    </source>
</evidence>
<reference evidence="21" key="1">
    <citation type="submission" date="2018-01" db="EMBL/GenBank/DDBJ databases">
        <title>An insight into the sialome of Amazonian anophelines.</title>
        <authorList>
            <person name="Ribeiro J.M."/>
            <person name="Scarpassa V."/>
            <person name="Calvo E."/>
        </authorList>
    </citation>
    <scope>NUCLEOTIDE SEQUENCE</scope>
    <source>
        <tissue evidence="21">Salivary glands</tissue>
    </source>
</reference>
<dbReference type="InterPro" id="IPR002011">
    <property type="entry name" value="Tyr_kinase_rcpt_2_CS"/>
</dbReference>
<dbReference type="InterPro" id="IPR008266">
    <property type="entry name" value="Tyr_kinase_AS"/>
</dbReference>
<comment type="subcellular location">
    <subcellularLocation>
        <location evidence="1">Membrane</location>
        <topology evidence="1">Single-pass membrane protein</topology>
    </subcellularLocation>
</comment>
<dbReference type="SUPFAM" id="SSF56112">
    <property type="entry name" value="Protein kinase-like (PK-like)"/>
    <property type="match status" value="1"/>
</dbReference>
<keyword evidence="2 16" id="KW-0597">Phosphoprotein</keyword>
<feature type="compositionally biased region" description="Basic and acidic residues" evidence="17">
    <location>
        <begin position="714"/>
        <end position="723"/>
    </location>
</feature>
<dbReference type="InterPro" id="IPR020635">
    <property type="entry name" value="Tyr_kinase_cat_dom"/>
</dbReference>
<dbReference type="PROSITE" id="PS00109">
    <property type="entry name" value="PROTEIN_KINASE_TYR"/>
    <property type="match status" value="1"/>
</dbReference>
<dbReference type="CDD" id="cd00063">
    <property type="entry name" value="FN3"/>
    <property type="match status" value="1"/>
</dbReference>
<keyword evidence="12 16" id="KW-0675">Receptor</keyword>
<dbReference type="FunFam" id="1.10.510.10:FF:000341">
    <property type="entry name" value="Tyrosine-protein kinase receptor"/>
    <property type="match status" value="1"/>
</dbReference>
<dbReference type="InterPro" id="IPR036116">
    <property type="entry name" value="FN3_sf"/>
</dbReference>
<dbReference type="PROSITE" id="PS50011">
    <property type="entry name" value="PROTEIN_KINASE_DOM"/>
    <property type="match status" value="1"/>
</dbReference>
<evidence type="ECO:0000256" key="12">
    <source>
        <dbReference type="ARBA" id="ARBA00023170"/>
    </source>
</evidence>
<dbReference type="Gene3D" id="2.60.40.10">
    <property type="entry name" value="Immunoglobulins"/>
    <property type="match status" value="2"/>
</dbReference>
<dbReference type="GO" id="GO:0007399">
    <property type="term" value="P:nervous system development"/>
    <property type="evidence" value="ECO:0007669"/>
    <property type="project" value="UniProtKB-ARBA"/>
</dbReference>
<keyword evidence="11" id="KW-0829">Tyrosine-protein kinase</keyword>
<dbReference type="GO" id="GO:0005886">
    <property type="term" value="C:plasma membrane"/>
    <property type="evidence" value="ECO:0007669"/>
    <property type="project" value="TreeGrafter"/>
</dbReference>
<feature type="domain" description="Protein kinase" evidence="19">
    <location>
        <begin position="387"/>
        <end position="686"/>
    </location>
</feature>
<evidence type="ECO:0000256" key="8">
    <source>
        <dbReference type="ARBA" id="ARBA00022840"/>
    </source>
</evidence>
<feature type="region of interest" description="Disordered" evidence="17">
    <location>
        <begin position="189"/>
        <end position="223"/>
    </location>
</feature>
<dbReference type="GO" id="GO:0030154">
    <property type="term" value="P:cell differentiation"/>
    <property type="evidence" value="ECO:0007669"/>
    <property type="project" value="UniProtKB-ARBA"/>
</dbReference>
<evidence type="ECO:0000256" key="7">
    <source>
        <dbReference type="ARBA" id="ARBA00022777"/>
    </source>
</evidence>
<organism evidence="21">
    <name type="scientific">Anopheles triannulatus</name>
    <dbReference type="NCBI Taxonomy" id="58253"/>
    <lineage>
        <taxon>Eukaryota</taxon>
        <taxon>Metazoa</taxon>
        <taxon>Ecdysozoa</taxon>
        <taxon>Arthropoda</taxon>
        <taxon>Hexapoda</taxon>
        <taxon>Insecta</taxon>
        <taxon>Pterygota</taxon>
        <taxon>Neoptera</taxon>
        <taxon>Endopterygota</taxon>
        <taxon>Diptera</taxon>
        <taxon>Nematocera</taxon>
        <taxon>Culicoidea</taxon>
        <taxon>Culicidae</taxon>
        <taxon>Anophelinae</taxon>
        <taxon>Anopheles</taxon>
    </lineage>
</organism>
<dbReference type="PROSITE" id="PS00107">
    <property type="entry name" value="PROTEIN_KINASE_ATP"/>
    <property type="match status" value="1"/>
</dbReference>
<sequence length="938" mass="103901">MNLTRLQPHQTYRIGIRAYSTVNAYSESHSVEIETFPDPDDIERVSVNSTSLRLRWKPPGNCRRFLLQYAIVGQNDFTLLYDSEEQSSGQQVAVARGNDTYELGSLLPKTLYRFVALIYYPDWDVPYEWPREPKLFQWETLADRPSAPGRPVITQLRSDVYKVSWEQAKDNGAPLEAYGLEALVHQPHRPVRSLDRADSTEHSEDADDDGPSPGNETRTWRTSSAWTSLTTTTVMPETSGWNQVYNGTDTYWIISDRLIVHTNLFRVRARNSFGWGPYSNESLPMREAIYSSDSFLMLAFVGLLVITVTGITIAVICVALRRNEKHKPFPADAGVHAHLPDVELANLRELPRRGNFVHSNNILYGTSSLFTAEVSLLPHIRSDQIYMTSSSLLGSGAFGEVYEGIVKGVDGEAETLVAIKTLKKGAKEHEKQELLQEAQLMSNFKHKHITRLVGVCLEADTLLIIMELMQGGDLLSYLRRSRPLPGQAARLTMLDLISMCQDVASGCRYLEEMHFVHRDLACRNCLVSSTDPRDRVVKIGDFGLARDIYKNDYYRKEGEGLLPVRWMSPESLVDGVFTSQSDIWAFGVLLWEIMTLGEQPYQAKNNVEVLNHVREGGHLDRPKVCPNEMYVPSVPFIRNVPRSALANCVTPLLENPRRFELMKYCWSFSPDERPTFRYCLEVLEVLRENTSENTQIIAPYPAKLHQGAGTLQLRGDRKHEGGHHIPTPPTSSSGSSGGAICLPGGTPMPKYLELVYDNSASNSHDSGRFTEPTSLSLALASPAAAPLSDTDSTIVAVGDAGMLHGELPAGPGPRTLFRDGRPPPTMLMLTDNGYEVPITDLRYQPTPPSIGSSGALVSSGSSAAAYKHDYSSLDPLLPSLVMVPGGSRDGRCTEPPGATSITDGATLSRRNHGTSRPSRDEPLPPPPPTTTTTMSAMS</sequence>
<feature type="domain" description="Fibronectin type-III" evidence="20">
    <location>
        <begin position="1"/>
        <end position="38"/>
    </location>
</feature>
<evidence type="ECO:0000256" key="6">
    <source>
        <dbReference type="ARBA" id="ARBA00022741"/>
    </source>
</evidence>
<feature type="transmembrane region" description="Helical" evidence="18">
    <location>
        <begin position="295"/>
        <end position="320"/>
    </location>
</feature>
<evidence type="ECO:0000256" key="1">
    <source>
        <dbReference type="ARBA" id="ARBA00004167"/>
    </source>
</evidence>
<keyword evidence="9 18" id="KW-1133">Transmembrane helix</keyword>
<dbReference type="PANTHER" id="PTHR24416:SF527">
    <property type="entry name" value="PROTO-ONCOGENE TYROSINE-PROTEIN KINASE ROS"/>
    <property type="match status" value="1"/>
</dbReference>
<dbReference type="EC" id="2.7.10.1" evidence="16"/>
<evidence type="ECO:0000256" key="3">
    <source>
        <dbReference type="ARBA" id="ARBA00022679"/>
    </source>
</evidence>
<evidence type="ECO:0000256" key="13">
    <source>
        <dbReference type="ARBA" id="ARBA00023180"/>
    </source>
</evidence>
<evidence type="ECO:0000256" key="11">
    <source>
        <dbReference type="ARBA" id="ARBA00023137"/>
    </source>
</evidence>
<dbReference type="GO" id="GO:0032006">
    <property type="term" value="P:regulation of TOR signaling"/>
    <property type="evidence" value="ECO:0007669"/>
    <property type="project" value="TreeGrafter"/>
</dbReference>
<dbReference type="EMBL" id="GGFK01002681">
    <property type="protein sequence ID" value="MBW36002.1"/>
    <property type="molecule type" value="Transcribed_RNA"/>
</dbReference>
<feature type="region of interest" description="Disordered" evidence="17">
    <location>
        <begin position="887"/>
        <end position="938"/>
    </location>
</feature>
<feature type="compositionally biased region" description="Basic and acidic residues" evidence="17">
    <location>
        <begin position="192"/>
        <end position="203"/>
    </location>
</feature>
<dbReference type="InterPro" id="IPR017441">
    <property type="entry name" value="Protein_kinase_ATP_BS"/>
</dbReference>
<dbReference type="PRINTS" id="PR00109">
    <property type="entry name" value="TYRKINASE"/>
</dbReference>
<dbReference type="InterPro" id="IPR003961">
    <property type="entry name" value="FN3_dom"/>
</dbReference>
<evidence type="ECO:0000256" key="5">
    <source>
        <dbReference type="ARBA" id="ARBA00022737"/>
    </source>
</evidence>
<dbReference type="InterPro" id="IPR000719">
    <property type="entry name" value="Prot_kinase_dom"/>
</dbReference>
<dbReference type="Pfam" id="PF07714">
    <property type="entry name" value="PK_Tyr_Ser-Thr"/>
    <property type="match status" value="1"/>
</dbReference>
<evidence type="ECO:0000256" key="10">
    <source>
        <dbReference type="ARBA" id="ARBA00023136"/>
    </source>
</evidence>
<evidence type="ECO:0000256" key="17">
    <source>
        <dbReference type="SAM" id="MobiDB-lite"/>
    </source>
</evidence>
<dbReference type="InterPro" id="IPR013783">
    <property type="entry name" value="Ig-like_fold"/>
</dbReference>
<keyword evidence="13" id="KW-0325">Glycoprotein</keyword>
<evidence type="ECO:0000256" key="14">
    <source>
        <dbReference type="ARBA" id="ARBA00051243"/>
    </source>
</evidence>
<dbReference type="Gene3D" id="1.10.510.10">
    <property type="entry name" value="Transferase(Phosphotransferase) domain 1"/>
    <property type="match status" value="1"/>
</dbReference>
<evidence type="ECO:0000256" key="9">
    <source>
        <dbReference type="ARBA" id="ARBA00022989"/>
    </source>
</evidence>
<feature type="binding site" evidence="15">
    <location>
        <position position="420"/>
    </location>
    <ligand>
        <name>ATP</name>
        <dbReference type="ChEBI" id="CHEBI:30616"/>
    </ligand>
</feature>
<keyword evidence="4 16" id="KW-0812">Transmembrane</keyword>
<keyword evidence="10 18" id="KW-0472">Membrane</keyword>
<keyword evidence="6 15" id="KW-0547">Nucleotide-binding</keyword>
<evidence type="ECO:0000256" key="15">
    <source>
        <dbReference type="PROSITE-ProRule" id="PRU10141"/>
    </source>
</evidence>
<dbReference type="InterPro" id="IPR011009">
    <property type="entry name" value="Kinase-like_dom_sf"/>
</dbReference>
<comment type="catalytic activity">
    <reaction evidence="14 16">
        <text>L-tyrosyl-[protein] + ATP = O-phospho-L-tyrosyl-[protein] + ADP + H(+)</text>
        <dbReference type="Rhea" id="RHEA:10596"/>
        <dbReference type="Rhea" id="RHEA-COMP:10136"/>
        <dbReference type="Rhea" id="RHEA-COMP:20101"/>
        <dbReference type="ChEBI" id="CHEBI:15378"/>
        <dbReference type="ChEBI" id="CHEBI:30616"/>
        <dbReference type="ChEBI" id="CHEBI:46858"/>
        <dbReference type="ChEBI" id="CHEBI:61978"/>
        <dbReference type="ChEBI" id="CHEBI:456216"/>
        <dbReference type="EC" id="2.7.10.1"/>
    </reaction>
</comment>
<dbReference type="PROSITE" id="PS00239">
    <property type="entry name" value="RECEPTOR_TYR_KIN_II"/>
    <property type="match status" value="1"/>
</dbReference>
<feature type="region of interest" description="Disordered" evidence="17">
    <location>
        <begin position="714"/>
        <end position="740"/>
    </location>
</feature>
<keyword evidence="3" id="KW-0808">Transferase</keyword>
<dbReference type="PROSITE" id="PS50853">
    <property type="entry name" value="FN3"/>
    <property type="match status" value="1"/>
</dbReference>
<dbReference type="InterPro" id="IPR050122">
    <property type="entry name" value="RTK"/>
</dbReference>
<evidence type="ECO:0000256" key="18">
    <source>
        <dbReference type="SAM" id="Phobius"/>
    </source>
</evidence>
<dbReference type="GO" id="GO:0005524">
    <property type="term" value="F:ATP binding"/>
    <property type="evidence" value="ECO:0007669"/>
    <property type="project" value="UniProtKB-UniRule"/>
</dbReference>
<dbReference type="SUPFAM" id="SSF49265">
    <property type="entry name" value="Fibronectin type III"/>
    <property type="match status" value="1"/>
</dbReference>
<comment type="similarity">
    <text evidence="16">Belongs to the protein kinase superfamily. Tyr protein kinase family. Insulin receptor subfamily.</text>
</comment>
<evidence type="ECO:0000259" key="20">
    <source>
        <dbReference type="PROSITE" id="PS50853"/>
    </source>
</evidence>
<name>A0A2M4A5L0_9DIPT</name>
<protein>
    <recommendedName>
        <fullName evidence="16">Tyrosine-protein kinase receptor</fullName>
        <ecNumber evidence="16">2.7.10.1</ecNumber>
    </recommendedName>
</protein>
<dbReference type="GO" id="GO:0043235">
    <property type="term" value="C:receptor complex"/>
    <property type="evidence" value="ECO:0007669"/>
    <property type="project" value="TreeGrafter"/>
</dbReference>
<dbReference type="SMART" id="SM00060">
    <property type="entry name" value="FN3"/>
    <property type="match status" value="2"/>
</dbReference>
<keyword evidence="8 15" id="KW-0067">ATP-binding</keyword>
<evidence type="ECO:0000256" key="16">
    <source>
        <dbReference type="RuleBase" id="RU000312"/>
    </source>
</evidence>
<proteinExistence type="inferred from homology"/>